<accession>A0ABN7WAY6</accession>
<dbReference type="Proteomes" id="UP000789901">
    <property type="component" value="Unassembled WGS sequence"/>
</dbReference>
<dbReference type="EMBL" id="CAJVQB010036741">
    <property type="protein sequence ID" value="CAG8824375.1"/>
    <property type="molecule type" value="Genomic_DNA"/>
</dbReference>
<sequence length="163" mass="19119">MSMTVLIEANLDKMIEVQKDYACLNNAKFEEIINTISDFLTTQEENINNINYANENNAANELSEDEVDINNTNKEVEIFFADYAIKNSFTVKKYRMGCTKTEAIYKRTFSYEFSRKYKPYYSFLWPNNSQISAYHICDNCKEHEKDAYDMCDIIVEALQLVKL</sequence>
<gene>
    <name evidence="1" type="ORF">GMARGA_LOCUS28561</name>
</gene>
<comment type="caution">
    <text evidence="1">The sequence shown here is derived from an EMBL/GenBank/DDBJ whole genome shotgun (WGS) entry which is preliminary data.</text>
</comment>
<evidence type="ECO:0000313" key="2">
    <source>
        <dbReference type="Proteomes" id="UP000789901"/>
    </source>
</evidence>
<protein>
    <submittedName>
        <fullName evidence="1">14889_t:CDS:1</fullName>
    </submittedName>
</protein>
<proteinExistence type="predicted"/>
<reference evidence="1 2" key="1">
    <citation type="submission" date="2021-06" db="EMBL/GenBank/DDBJ databases">
        <authorList>
            <person name="Kallberg Y."/>
            <person name="Tangrot J."/>
            <person name="Rosling A."/>
        </authorList>
    </citation>
    <scope>NUCLEOTIDE SEQUENCE [LARGE SCALE GENOMIC DNA]</scope>
    <source>
        <strain evidence="1 2">120-4 pot B 10/14</strain>
    </source>
</reference>
<keyword evidence="2" id="KW-1185">Reference proteome</keyword>
<organism evidence="1 2">
    <name type="scientific">Gigaspora margarita</name>
    <dbReference type="NCBI Taxonomy" id="4874"/>
    <lineage>
        <taxon>Eukaryota</taxon>
        <taxon>Fungi</taxon>
        <taxon>Fungi incertae sedis</taxon>
        <taxon>Mucoromycota</taxon>
        <taxon>Glomeromycotina</taxon>
        <taxon>Glomeromycetes</taxon>
        <taxon>Diversisporales</taxon>
        <taxon>Gigasporaceae</taxon>
        <taxon>Gigaspora</taxon>
    </lineage>
</organism>
<evidence type="ECO:0000313" key="1">
    <source>
        <dbReference type="EMBL" id="CAG8824375.1"/>
    </source>
</evidence>
<name>A0ABN7WAY6_GIGMA</name>